<feature type="chain" id="PRO_5017699446" description="Peptidase S41" evidence="1">
    <location>
        <begin position="20"/>
        <end position="495"/>
    </location>
</feature>
<organism evidence="2 3">
    <name type="scientific">Dyadobacter luteus</name>
    <dbReference type="NCBI Taxonomy" id="2259619"/>
    <lineage>
        <taxon>Bacteria</taxon>
        <taxon>Pseudomonadati</taxon>
        <taxon>Bacteroidota</taxon>
        <taxon>Cytophagia</taxon>
        <taxon>Cytophagales</taxon>
        <taxon>Spirosomataceae</taxon>
        <taxon>Dyadobacter</taxon>
    </lineage>
</organism>
<dbReference type="RefSeq" id="WP_115830136.1">
    <property type="nucleotide sequence ID" value="NZ_QNUL01000004.1"/>
</dbReference>
<protein>
    <recommendedName>
        <fullName evidence="4">Peptidase S41</fullName>
    </recommendedName>
</protein>
<evidence type="ECO:0000313" key="2">
    <source>
        <dbReference type="EMBL" id="REA62840.1"/>
    </source>
</evidence>
<dbReference type="Proteomes" id="UP000256373">
    <property type="component" value="Unassembled WGS sequence"/>
</dbReference>
<keyword evidence="1" id="KW-0732">Signal</keyword>
<dbReference type="SUPFAM" id="SSF52096">
    <property type="entry name" value="ClpP/crotonase"/>
    <property type="match status" value="1"/>
</dbReference>
<reference evidence="2 3" key="1">
    <citation type="submission" date="2018-07" db="EMBL/GenBank/DDBJ databases">
        <title>Dyadobacter roseus sp. nov., isolated from rose rhizosphere soil.</title>
        <authorList>
            <person name="Chen L."/>
        </authorList>
    </citation>
    <scope>NUCLEOTIDE SEQUENCE [LARGE SCALE GENOMIC DNA]</scope>
    <source>
        <strain evidence="2 3">RS19</strain>
    </source>
</reference>
<evidence type="ECO:0000256" key="1">
    <source>
        <dbReference type="SAM" id="SignalP"/>
    </source>
</evidence>
<keyword evidence="3" id="KW-1185">Reference proteome</keyword>
<proteinExistence type="predicted"/>
<dbReference type="OrthoDB" id="5379939at2"/>
<evidence type="ECO:0008006" key="4">
    <source>
        <dbReference type="Google" id="ProtNLM"/>
    </source>
</evidence>
<dbReference type="EMBL" id="QNUL01000004">
    <property type="protein sequence ID" value="REA62840.1"/>
    <property type="molecule type" value="Genomic_DNA"/>
</dbReference>
<dbReference type="InterPro" id="IPR029045">
    <property type="entry name" value="ClpP/crotonase-like_dom_sf"/>
</dbReference>
<sequence>MKTYIAAALLLLTNLFSFGQRNKESPQKLNLDFEKNDQNLPIGWKIFGDDNYQINKDSITKYNGTYSASIELGTGKPGYKTLSYSLPENYPGNTVTLKGFVKTQNIENGYAALWIRIDPALGYHEVKVEGTTDWSEYEVSLTMNPEKTKQIVVGGALFGSGKLWLDNFQIYIDGKPIDSISPIERKEYAAEKDREFDNGSGLDLTDLSDKQAEKLYNLGLVWGLLKYYHPHIASGKYNWDYELFRIASRLLKENVNVDNLLTDWINSLGDFPEDPPKVIDSKLTKLQPDLDWISNSGFSQELRKSLLKVKDAKRDNHHYYIGLNTHLLNPEFKNESPYLSMPYPDAGFRLLSLFRYWNIIQYYFPYKNLIGQDWKIVMKEFLPKFINAKNKTEYTLYALELIGKISDSHANILGENKALSMYLGENSIPYEVKFIEDQLAVTASKYQESTKANALIKGDIITKINGKYIEEIQIFPCVQPGSQIERYGSKHTENQ</sequence>
<comment type="caution">
    <text evidence="2">The sequence shown here is derived from an EMBL/GenBank/DDBJ whole genome shotgun (WGS) entry which is preliminary data.</text>
</comment>
<dbReference type="Gene3D" id="3.30.750.44">
    <property type="match status" value="1"/>
</dbReference>
<dbReference type="Gene3D" id="2.60.120.260">
    <property type="entry name" value="Galactose-binding domain-like"/>
    <property type="match status" value="1"/>
</dbReference>
<dbReference type="AlphaFoldDB" id="A0A3D8YE89"/>
<feature type="signal peptide" evidence="1">
    <location>
        <begin position="1"/>
        <end position="19"/>
    </location>
</feature>
<gene>
    <name evidence="2" type="ORF">DSL64_07920</name>
</gene>
<evidence type="ECO:0000313" key="3">
    <source>
        <dbReference type="Proteomes" id="UP000256373"/>
    </source>
</evidence>
<accession>A0A3D8YE89</accession>
<name>A0A3D8YE89_9BACT</name>